<evidence type="ECO:0000313" key="2">
    <source>
        <dbReference type="EnsemblPlants" id="KEH38072"/>
    </source>
</evidence>
<reference evidence="1 3" key="2">
    <citation type="journal article" date="2014" name="BMC Genomics">
        <title>An improved genome release (version Mt4.0) for the model legume Medicago truncatula.</title>
        <authorList>
            <person name="Tang H."/>
            <person name="Krishnakumar V."/>
            <person name="Bidwell S."/>
            <person name="Rosen B."/>
            <person name="Chan A."/>
            <person name="Zhou S."/>
            <person name="Gentzbittel L."/>
            <person name="Childs K.L."/>
            <person name="Yandell M."/>
            <person name="Gundlach H."/>
            <person name="Mayer K.F."/>
            <person name="Schwartz D.C."/>
            <person name="Town C.D."/>
        </authorList>
    </citation>
    <scope>GENOME REANNOTATION</scope>
    <source>
        <strain evidence="1">A17</strain>
        <strain evidence="2 3">cv. Jemalong A17</strain>
    </source>
</reference>
<organism evidence="1 3">
    <name type="scientific">Medicago truncatula</name>
    <name type="common">Barrel medic</name>
    <name type="synonym">Medicago tribuloides</name>
    <dbReference type="NCBI Taxonomy" id="3880"/>
    <lineage>
        <taxon>Eukaryota</taxon>
        <taxon>Viridiplantae</taxon>
        <taxon>Streptophyta</taxon>
        <taxon>Embryophyta</taxon>
        <taxon>Tracheophyta</taxon>
        <taxon>Spermatophyta</taxon>
        <taxon>Magnoliopsida</taxon>
        <taxon>eudicotyledons</taxon>
        <taxon>Gunneridae</taxon>
        <taxon>Pentapetalae</taxon>
        <taxon>rosids</taxon>
        <taxon>fabids</taxon>
        <taxon>Fabales</taxon>
        <taxon>Fabaceae</taxon>
        <taxon>Papilionoideae</taxon>
        <taxon>50 kb inversion clade</taxon>
        <taxon>NPAAA clade</taxon>
        <taxon>Hologalegina</taxon>
        <taxon>IRL clade</taxon>
        <taxon>Trifolieae</taxon>
        <taxon>Medicago</taxon>
    </lineage>
</organism>
<reference evidence="1 3" key="1">
    <citation type="journal article" date="2011" name="Nature">
        <title>The Medicago genome provides insight into the evolution of rhizobial symbioses.</title>
        <authorList>
            <person name="Young N.D."/>
            <person name="Debelle F."/>
            <person name="Oldroyd G.E."/>
            <person name="Geurts R."/>
            <person name="Cannon S.B."/>
            <person name="Udvardi M.K."/>
            <person name="Benedito V.A."/>
            <person name="Mayer K.F."/>
            <person name="Gouzy J."/>
            <person name="Schoof H."/>
            <person name="Van de Peer Y."/>
            <person name="Proost S."/>
            <person name="Cook D.R."/>
            <person name="Meyers B.C."/>
            <person name="Spannagl M."/>
            <person name="Cheung F."/>
            <person name="De Mita S."/>
            <person name="Krishnakumar V."/>
            <person name="Gundlach H."/>
            <person name="Zhou S."/>
            <person name="Mudge J."/>
            <person name="Bharti A.K."/>
            <person name="Murray J.D."/>
            <person name="Naoumkina M.A."/>
            <person name="Rosen B."/>
            <person name="Silverstein K.A."/>
            <person name="Tang H."/>
            <person name="Rombauts S."/>
            <person name="Zhao P.X."/>
            <person name="Zhou P."/>
            <person name="Barbe V."/>
            <person name="Bardou P."/>
            <person name="Bechner M."/>
            <person name="Bellec A."/>
            <person name="Berger A."/>
            <person name="Berges H."/>
            <person name="Bidwell S."/>
            <person name="Bisseling T."/>
            <person name="Choisne N."/>
            <person name="Couloux A."/>
            <person name="Denny R."/>
            <person name="Deshpande S."/>
            <person name="Dai X."/>
            <person name="Doyle J.J."/>
            <person name="Dudez A.M."/>
            <person name="Farmer A.D."/>
            <person name="Fouteau S."/>
            <person name="Franken C."/>
            <person name="Gibelin C."/>
            <person name="Gish J."/>
            <person name="Goldstein S."/>
            <person name="Gonzalez A.J."/>
            <person name="Green P.J."/>
            <person name="Hallab A."/>
            <person name="Hartog M."/>
            <person name="Hua A."/>
            <person name="Humphray S.J."/>
            <person name="Jeong D.H."/>
            <person name="Jing Y."/>
            <person name="Jocker A."/>
            <person name="Kenton S.M."/>
            <person name="Kim D.J."/>
            <person name="Klee K."/>
            <person name="Lai H."/>
            <person name="Lang C."/>
            <person name="Lin S."/>
            <person name="Macmil S.L."/>
            <person name="Magdelenat G."/>
            <person name="Matthews L."/>
            <person name="McCorrison J."/>
            <person name="Monaghan E.L."/>
            <person name="Mun J.H."/>
            <person name="Najar F.Z."/>
            <person name="Nicholson C."/>
            <person name="Noirot C."/>
            <person name="O'Bleness M."/>
            <person name="Paule C.R."/>
            <person name="Poulain J."/>
            <person name="Prion F."/>
            <person name="Qin B."/>
            <person name="Qu C."/>
            <person name="Retzel E.F."/>
            <person name="Riddle C."/>
            <person name="Sallet E."/>
            <person name="Samain S."/>
            <person name="Samson N."/>
            <person name="Sanders I."/>
            <person name="Saurat O."/>
            <person name="Scarpelli C."/>
            <person name="Schiex T."/>
            <person name="Segurens B."/>
            <person name="Severin A.J."/>
            <person name="Sherrier D.J."/>
            <person name="Shi R."/>
            <person name="Sims S."/>
            <person name="Singer S.R."/>
            <person name="Sinharoy S."/>
            <person name="Sterck L."/>
            <person name="Viollet A."/>
            <person name="Wang B.B."/>
            <person name="Wang K."/>
            <person name="Wang M."/>
            <person name="Wang X."/>
            <person name="Warfsmann J."/>
            <person name="Weissenbach J."/>
            <person name="White D.D."/>
            <person name="White J.D."/>
            <person name="Wiley G.B."/>
            <person name="Wincker P."/>
            <person name="Xing Y."/>
            <person name="Yang L."/>
            <person name="Yao Z."/>
            <person name="Ying F."/>
            <person name="Zhai J."/>
            <person name="Zhou L."/>
            <person name="Zuber A."/>
            <person name="Denarie J."/>
            <person name="Dixon R.A."/>
            <person name="May G.D."/>
            <person name="Schwartz D.C."/>
            <person name="Rogers J."/>
            <person name="Quetier F."/>
            <person name="Town C.D."/>
            <person name="Roe B.A."/>
        </authorList>
    </citation>
    <scope>NUCLEOTIDE SEQUENCE [LARGE SCALE GENOMIC DNA]</scope>
    <source>
        <strain evidence="1">A17</strain>
        <strain evidence="2 3">cv. Jemalong A17</strain>
    </source>
</reference>
<accession>A0A072V8B0</accession>
<dbReference type="AlphaFoldDB" id="A0A072V8B0"/>
<evidence type="ECO:0000313" key="3">
    <source>
        <dbReference type="Proteomes" id="UP000002051"/>
    </source>
</evidence>
<proteinExistence type="predicted"/>
<dbReference type="EnsemblPlants" id="KEH38072">
    <property type="protein sequence ID" value="KEH38072"/>
    <property type="gene ID" value="MTR_2g460770"/>
</dbReference>
<sequence>MTLASSTLQIRRQEDSEDLNIVIFVGIGTLPFYAINTDDTRLRLTSSSPLSLKTTSKTGKALSSY</sequence>
<keyword evidence="1" id="KW-0812">Transmembrane</keyword>
<dbReference type="HOGENOM" id="CLU_2853038_0_0_1"/>
<reference evidence="2" key="3">
    <citation type="submission" date="2015-04" db="UniProtKB">
        <authorList>
            <consortium name="EnsemblPlants"/>
        </authorList>
    </citation>
    <scope>IDENTIFICATION</scope>
    <source>
        <strain evidence="2">cv. Jemalong A17</strain>
    </source>
</reference>
<protein>
    <submittedName>
        <fullName evidence="1">Transmembrane protein, putative</fullName>
    </submittedName>
</protein>
<keyword evidence="1" id="KW-0472">Membrane</keyword>
<gene>
    <name evidence="1" type="ordered locus">MTR_2g460770</name>
</gene>
<name>A0A072V8B0_MEDTR</name>
<evidence type="ECO:0000313" key="1">
    <source>
        <dbReference type="EMBL" id="KEH38072.1"/>
    </source>
</evidence>
<keyword evidence="3" id="KW-1185">Reference proteome</keyword>
<dbReference type="Proteomes" id="UP000002051">
    <property type="component" value="Chromosome 2"/>
</dbReference>
<dbReference type="EMBL" id="CM001218">
    <property type="protein sequence ID" value="KEH38072.1"/>
    <property type="molecule type" value="Genomic_DNA"/>
</dbReference>